<dbReference type="InterPro" id="IPR008936">
    <property type="entry name" value="Rho_GTPase_activation_prot"/>
</dbReference>
<dbReference type="EMBL" id="CP034461">
    <property type="protein sequence ID" value="QBM90663.1"/>
    <property type="molecule type" value="Genomic_DNA"/>
</dbReference>
<feature type="domain" description="Rho-GAP" evidence="2">
    <location>
        <begin position="588"/>
        <end position="823"/>
    </location>
</feature>
<feature type="region of interest" description="Disordered" evidence="1">
    <location>
        <begin position="223"/>
        <end position="247"/>
    </location>
</feature>
<organism evidence="3 4">
    <name type="scientific">Metschnikowia aff. pulcherrima</name>
    <dbReference type="NCBI Taxonomy" id="2163413"/>
    <lineage>
        <taxon>Eukaryota</taxon>
        <taxon>Fungi</taxon>
        <taxon>Dikarya</taxon>
        <taxon>Ascomycota</taxon>
        <taxon>Saccharomycotina</taxon>
        <taxon>Pichiomycetes</taxon>
        <taxon>Metschnikowiaceae</taxon>
        <taxon>Metschnikowia</taxon>
    </lineage>
</organism>
<keyword evidence="4" id="KW-1185">Reference proteome</keyword>
<evidence type="ECO:0000313" key="4">
    <source>
        <dbReference type="Proteomes" id="UP000292447"/>
    </source>
</evidence>
<dbReference type="Pfam" id="PF00620">
    <property type="entry name" value="RhoGAP"/>
    <property type="match status" value="1"/>
</dbReference>
<dbReference type="SMART" id="SM00324">
    <property type="entry name" value="RhoGAP"/>
    <property type="match status" value="1"/>
</dbReference>
<feature type="region of interest" description="Disordered" evidence="1">
    <location>
        <begin position="105"/>
        <end position="130"/>
    </location>
</feature>
<dbReference type="Gene3D" id="1.20.1270.60">
    <property type="entry name" value="Arfaptin homology (AH) domain/BAR domain"/>
    <property type="match status" value="1"/>
</dbReference>
<dbReference type="STRING" id="2163413.A0A4V1AEW8"/>
<feature type="compositionally biased region" description="Polar residues" evidence="1">
    <location>
        <begin position="121"/>
        <end position="130"/>
    </location>
</feature>
<feature type="compositionally biased region" description="Low complexity" evidence="1">
    <location>
        <begin position="910"/>
        <end position="923"/>
    </location>
</feature>
<protein>
    <submittedName>
        <fullName evidence="3">RhoGAP domain-containing protein</fullName>
    </submittedName>
</protein>
<dbReference type="GO" id="GO:0007165">
    <property type="term" value="P:signal transduction"/>
    <property type="evidence" value="ECO:0007669"/>
    <property type="project" value="InterPro"/>
</dbReference>
<feature type="compositionally biased region" description="Polar residues" evidence="1">
    <location>
        <begin position="858"/>
        <end position="867"/>
    </location>
</feature>
<evidence type="ECO:0000259" key="2">
    <source>
        <dbReference type="SMART" id="SM00324"/>
    </source>
</evidence>
<dbReference type="InterPro" id="IPR000198">
    <property type="entry name" value="RhoGAP_dom"/>
</dbReference>
<sequence length="944" mass="108102">MRDHAHRHARDTKHLYVFSQILVYSLLQLPHKSSILKKKMARYANSFWSPDYASGIEKLSTLLMLSLAQLHELRKFVFGYMKYFHANGEYLANLADTSYPIDSSFRKSRGPRTSRIASGLRQASRSNRVESQPDLDMDYVFRQFVERTRQDLRLHQRAASDIDQLILEKLTAFLKLHEPQVRRDLTELDDLFQEYGQIYDELESAKQTHMTIARLGEFLIHKEPEARSEPEPEPRRELTETEDKSDEEISLADLSEYGVLSYTNFGIVFPIVIAGIPVFTDHQSFLKFIAALVKTVPITKRKIPLPGYRNEIFSSEQLCDAMKKEKPRGFNPTRSSLEKLGQHLLDSKIIVGTGFFAKKFSSESMWFEWSELAMSSIENDPQAKSIKHHQEHHSSTLPKFDETWNNMTSNTSKTFNGMFKSMQNSLTKARFSEDDLVDSEKKYNEAYAALQKQKHLLEMQILSASKNMEQFEKLKIELVYQSLTRLLQILQATSSQFSTELGKFCQKFVSELNMPENYALEFNKNLDTFSTGVYFPSLLAPNHTSRHVSTSQLNTNFQNIKLNFNLYQDIPLQSRMGDSNTNLPLSLHSVPTYLFEALNSLERFPRLELSLAWKLPINYQQYWLMKDNLLNKIQNFGCDGDEVVVTHATEQDLMKLATTFLDDKDVSRLVNFVKNWLLEISDSIIPSTVHDSLIAAYKISRNNDADGEQRLSEALKVLGTMPRSNLSSLLYILEHMARTFDLDLLKGFGKSDELEETEASVSHVVLSELSLELNSLDAIAAVPFLHLIMRPSVVKHAAGYRPPMEQYNTLLADLLCVTTRHRLWQALVASERHYIERKEQQKHNLGIHKRKEARERSASVNSNTRTAPQIAITESLDSQNHADGSYKGTPVSPKPVKHENFELRPFRTGATPRPSPSASPIASKNKSLEPKKPLAPLKLELEKP</sequence>
<feature type="region of interest" description="Disordered" evidence="1">
    <location>
        <begin position="840"/>
        <end position="944"/>
    </location>
</feature>
<evidence type="ECO:0000313" key="3">
    <source>
        <dbReference type="EMBL" id="QBM90663.1"/>
    </source>
</evidence>
<dbReference type="SUPFAM" id="SSF103657">
    <property type="entry name" value="BAR/IMD domain-like"/>
    <property type="match status" value="1"/>
</dbReference>
<reference evidence="4" key="1">
    <citation type="submission" date="2019-03" db="EMBL/GenBank/DDBJ databases">
        <title>Snf2 controls pulcherriminic acid biosynthesis and connects pigmentation and antifungal activity of the yeast Metschnikowia pulcherrima.</title>
        <authorList>
            <person name="Gore-Lloyd D."/>
            <person name="Sumann I."/>
            <person name="Brachmann A.O."/>
            <person name="Schneeberger K."/>
            <person name="Ortiz-Merino R.A."/>
            <person name="Moreno-Beltran M."/>
            <person name="Schlaefli M."/>
            <person name="Kirner P."/>
            <person name="Santos Kron A."/>
            <person name="Wolfe K.H."/>
            <person name="Piel J."/>
            <person name="Ahrens C.H."/>
            <person name="Henk D."/>
            <person name="Freimoser F.M."/>
        </authorList>
    </citation>
    <scope>NUCLEOTIDE SEQUENCE [LARGE SCALE GENOMIC DNA]</scope>
    <source>
        <strain evidence="4">APC 1.2</strain>
    </source>
</reference>
<dbReference type="SUPFAM" id="SSF48350">
    <property type="entry name" value="GTPase activation domain, GAP"/>
    <property type="match status" value="1"/>
</dbReference>
<proteinExistence type="predicted"/>
<accession>A0A4V1AEW8</accession>
<dbReference type="Gene3D" id="1.10.555.10">
    <property type="entry name" value="Rho GTPase activation protein"/>
    <property type="match status" value="1"/>
</dbReference>
<dbReference type="AlphaFoldDB" id="A0A4V1AEW8"/>
<feature type="region of interest" description="Disordered" evidence="1">
    <location>
        <begin position="384"/>
        <end position="403"/>
    </location>
</feature>
<name>A0A4V1AEW8_9ASCO</name>
<dbReference type="Proteomes" id="UP000292447">
    <property type="component" value="Chromosome VI"/>
</dbReference>
<gene>
    <name evidence="3" type="primary">MPUL0F02470</name>
    <name evidence="3" type="ORF">METSCH_F02470</name>
</gene>
<feature type="compositionally biased region" description="Basic and acidic residues" evidence="1">
    <location>
        <begin position="896"/>
        <end position="905"/>
    </location>
</feature>
<evidence type="ECO:0000256" key="1">
    <source>
        <dbReference type="SAM" id="MobiDB-lite"/>
    </source>
</evidence>
<dbReference type="InterPro" id="IPR027267">
    <property type="entry name" value="AH/BAR_dom_sf"/>
</dbReference>
<feature type="compositionally biased region" description="Basic and acidic residues" evidence="1">
    <location>
        <begin position="223"/>
        <end position="242"/>
    </location>
</feature>